<feature type="transmembrane region" description="Helical" evidence="7">
    <location>
        <begin position="439"/>
        <end position="469"/>
    </location>
</feature>
<name>A0ABX6AWA0_9ACTN</name>
<reference evidence="10 11" key="1">
    <citation type="submission" date="2017-09" db="EMBL/GenBank/DDBJ databases">
        <authorList>
            <person name="Lee N."/>
            <person name="Cho B.-K."/>
        </authorList>
    </citation>
    <scope>NUCLEOTIDE SEQUENCE [LARGE SCALE GENOMIC DNA]</scope>
    <source>
        <strain evidence="10 11">ATCC 13879</strain>
    </source>
</reference>
<feature type="transmembrane region" description="Helical" evidence="7">
    <location>
        <begin position="808"/>
        <end position="827"/>
    </location>
</feature>
<sequence>MFRTALRNVFAHKARLLMTVLAVMLGVAFVSGTLVFTNTVSDALQKSSAKGFDHVDVAVTAQWKEPEGDEVGKPHELTSAMVGDSAEVPGAARAIGVVTGFTAMADKDGRLIGDGFQSQGGNYWGTDDPRYPLTEGHAPKGADEILIDAETAKRTGYRVGDTVRMSVDGPVLEPVVTGVFTTDDGNVAAGGSLALFDTATAQKLFGKEGTFDEIAVKAKDGVSETALKAELDGALPDGTVETTTGTQLADDQASMIASSMSGLKQGLLVFAGIALFVGTFIIANTFTMLVAQRTRELALMRAVGASRRQVTRSVLIEAFVVGAVAAVVGLLTGIGIGAGLRALMGTFEATVPAGPLVVTPGTVATAFAVGVLVTMLAAWLPGRRAAKIPPVAAMSSVHARATTKSLVLRNTLGALLSGAGVAVVLSASTMGGSDGQVPMAIGAVLLIIGVFVLTPLLSRPLIAAVAPVLRVFGMSGKLARQNAVRNPRRTAATASALMIGLTLITGMTVVAGSLQNAIDRMATSSIKADYVVSMANGNWLSPDVARTLERSDDVTAGSPLRNAPARIDKQTEFLTGVDGSSIGELTDFPVRDGVFEVSGTRIVVDHKTADEYGWKAGSDFTLTYEDGEKQELTVAGVYEGNEMFRGIMLDTATLAPHQPDPIDMQVMVKTPGGASDTAKDRLVEALGTNPAIKVQDKKDISNELASMFTLVLNMVYGLLAMAVLVAVLGVVNTLAMSVFERSQEIGMLRAIGLDRKGVKRMVRLESLVISLFGGVLGIGLGVFFGWAAGELVGSTMATYELVLPWGRMAVFLLLAGVVGVLAALWPARRAARLNMLQAIKAE</sequence>
<keyword evidence="4 7" id="KW-1133">Transmembrane helix</keyword>
<accession>A0ABX6AWA0</accession>
<feature type="domain" description="ABC3 transporter permease C-terminal" evidence="8">
    <location>
        <begin position="718"/>
        <end position="834"/>
    </location>
</feature>
<feature type="transmembrane region" description="Helical" evidence="7">
    <location>
        <begin position="406"/>
        <end position="427"/>
    </location>
</feature>
<dbReference type="InterPro" id="IPR025857">
    <property type="entry name" value="MacB_PCD"/>
</dbReference>
<dbReference type="GeneID" id="95535809"/>
<dbReference type="Pfam" id="PF02687">
    <property type="entry name" value="FtsX"/>
    <property type="match status" value="2"/>
</dbReference>
<evidence type="ECO:0000313" key="11">
    <source>
        <dbReference type="Proteomes" id="UP000326041"/>
    </source>
</evidence>
<evidence type="ECO:0000256" key="2">
    <source>
        <dbReference type="ARBA" id="ARBA00022475"/>
    </source>
</evidence>
<gene>
    <name evidence="10" type="ORF">CP972_14800</name>
</gene>
<feature type="transmembrane region" description="Helical" evidence="7">
    <location>
        <begin position="314"/>
        <end position="336"/>
    </location>
</feature>
<evidence type="ECO:0000256" key="5">
    <source>
        <dbReference type="ARBA" id="ARBA00023136"/>
    </source>
</evidence>
<dbReference type="Proteomes" id="UP000326041">
    <property type="component" value="Chromosome"/>
</dbReference>
<evidence type="ECO:0000256" key="1">
    <source>
        <dbReference type="ARBA" id="ARBA00004651"/>
    </source>
</evidence>
<evidence type="ECO:0000313" key="10">
    <source>
        <dbReference type="EMBL" id="QEV06758.1"/>
    </source>
</evidence>
<evidence type="ECO:0000256" key="3">
    <source>
        <dbReference type="ARBA" id="ARBA00022692"/>
    </source>
</evidence>
<dbReference type="PANTHER" id="PTHR30572">
    <property type="entry name" value="MEMBRANE COMPONENT OF TRANSPORTER-RELATED"/>
    <property type="match status" value="1"/>
</dbReference>
<comment type="similarity">
    <text evidence="6">Belongs to the ABC-4 integral membrane protein family.</text>
</comment>
<feature type="transmembrane region" description="Helical" evidence="7">
    <location>
        <begin position="714"/>
        <end position="739"/>
    </location>
</feature>
<feature type="domain" description="ABC3 transporter permease C-terminal" evidence="8">
    <location>
        <begin position="269"/>
        <end position="390"/>
    </location>
</feature>
<organism evidence="10 11">
    <name type="scientific">Streptomyces prasinus</name>
    <dbReference type="NCBI Taxonomy" id="67345"/>
    <lineage>
        <taxon>Bacteria</taxon>
        <taxon>Bacillati</taxon>
        <taxon>Actinomycetota</taxon>
        <taxon>Actinomycetes</taxon>
        <taxon>Kitasatosporales</taxon>
        <taxon>Streptomycetaceae</taxon>
        <taxon>Streptomyces</taxon>
    </lineage>
</organism>
<evidence type="ECO:0000259" key="9">
    <source>
        <dbReference type="Pfam" id="PF12704"/>
    </source>
</evidence>
<feature type="transmembrane region" description="Helical" evidence="7">
    <location>
        <begin position="267"/>
        <end position="291"/>
    </location>
</feature>
<dbReference type="EMBL" id="CP023697">
    <property type="protein sequence ID" value="QEV06758.1"/>
    <property type="molecule type" value="Genomic_DNA"/>
</dbReference>
<keyword evidence="2" id="KW-1003">Cell membrane</keyword>
<feature type="domain" description="MacB-like periplasmic core" evidence="9">
    <location>
        <begin position="490"/>
        <end position="683"/>
    </location>
</feature>
<dbReference type="Pfam" id="PF12704">
    <property type="entry name" value="MacB_PCD"/>
    <property type="match status" value="2"/>
</dbReference>
<feature type="transmembrane region" description="Helical" evidence="7">
    <location>
        <begin position="766"/>
        <end position="788"/>
    </location>
</feature>
<keyword evidence="5 7" id="KW-0472">Membrane</keyword>
<proteinExistence type="inferred from homology"/>
<dbReference type="InterPro" id="IPR050250">
    <property type="entry name" value="Macrolide_Exporter_MacB"/>
</dbReference>
<comment type="subcellular location">
    <subcellularLocation>
        <location evidence="1">Cell membrane</location>
        <topology evidence="1">Multi-pass membrane protein</topology>
    </subcellularLocation>
</comment>
<protein>
    <submittedName>
        <fullName evidence="10">ABC transporter permease</fullName>
    </submittedName>
</protein>
<feature type="domain" description="MacB-like periplasmic core" evidence="9">
    <location>
        <begin position="17"/>
        <end position="232"/>
    </location>
</feature>
<dbReference type="PANTHER" id="PTHR30572:SF4">
    <property type="entry name" value="ABC TRANSPORTER PERMEASE YTRF"/>
    <property type="match status" value="1"/>
</dbReference>
<evidence type="ECO:0000256" key="7">
    <source>
        <dbReference type="SAM" id="Phobius"/>
    </source>
</evidence>
<evidence type="ECO:0000256" key="6">
    <source>
        <dbReference type="ARBA" id="ARBA00038076"/>
    </source>
</evidence>
<keyword evidence="3 7" id="KW-0812">Transmembrane</keyword>
<evidence type="ECO:0000259" key="8">
    <source>
        <dbReference type="Pfam" id="PF02687"/>
    </source>
</evidence>
<evidence type="ECO:0000256" key="4">
    <source>
        <dbReference type="ARBA" id="ARBA00022989"/>
    </source>
</evidence>
<keyword evidence="11" id="KW-1185">Reference proteome</keyword>
<feature type="transmembrane region" description="Helical" evidence="7">
    <location>
        <begin position="356"/>
        <end position="380"/>
    </location>
</feature>
<dbReference type="RefSeq" id="WP_055608192.1">
    <property type="nucleotide sequence ID" value="NZ_CP023697.1"/>
</dbReference>
<feature type="transmembrane region" description="Helical" evidence="7">
    <location>
        <begin position="490"/>
        <end position="514"/>
    </location>
</feature>
<dbReference type="InterPro" id="IPR003838">
    <property type="entry name" value="ABC3_permease_C"/>
</dbReference>